<dbReference type="OrthoDB" id="413402at2759"/>
<protein>
    <recommendedName>
        <fullName evidence="7">Protein FAM151A</fullName>
    </recommendedName>
</protein>
<reference evidence="5" key="1">
    <citation type="submission" date="2022-08" db="UniProtKB">
        <authorList>
            <consortium name="EnsemblMetazoa"/>
        </authorList>
    </citation>
    <scope>IDENTIFICATION</scope>
    <source>
        <strain evidence="5">05x7-T-G4-1.051#20</strain>
    </source>
</reference>
<dbReference type="AlphaFoldDB" id="A0A8W8JS88"/>
<dbReference type="PANTHER" id="PTHR21184">
    <property type="entry name" value="MENORIN (DENDRITIC BRANCHING PROTEIN)"/>
    <property type="match status" value="1"/>
</dbReference>
<feature type="transmembrane region" description="Helical" evidence="2">
    <location>
        <begin position="21"/>
        <end position="40"/>
    </location>
</feature>
<evidence type="ECO:0008006" key="7">
    <source>
        <dbReference type="Google" id="ProtNLM"/>
    </source>
</evidence>
<feature type="domain" description="Menorin C-terminal" evidence="4">
    <location>
        <begin position="384"/>
        <end position="506"/>
    </location>
</feature>
<evidence type="ECO:0000259" key="3">
    <source>
        <dbReference type="Pfam" id="PF10223"/>
    </source>
</evidence>
<evidence type="ECO:0000313" key="5">
    <source>
        <dbReference type="EnsemblMetazoa" id="G207.3:cds"/>
    </source>
</evidence>
<dbReference type="PANTHER" id="PTHR21184:SF6">
    <property type="entry name" value="CONSERVED PLASMA MEMBRANE PROTEIN"/>
    <property type="match status" value="1"/>
</dbReference>
<dbReference type="Pfam" id="PF25161">
    <property type="entry name" value="Menorin_C"/>
    <property type="match status" value="1"/>
</dbReference>
<keyword evidence="2" id="KW-1133">Transmembrane helix</keyword>
<proteinExistence type="inferred from homology"/>
<keyword evidence="2" id="KW-0472">Membrane</keyword>
<evidence type="ECO:0000313" key="6">
    <source>
        <dbReference type="Proteomes" id="UP000005408"/>
    </source>
</evidence>
<keyword evidence="2" id="KW-0812">Transmembrane</keyword>
<dbReference type="OMA" id="HGVNSWP"/>
<name>A0A8W8JS88_MAGGI</name>
<evidence type="ECO:0000259" key="4">
    <source>
        <dbReference type="Pfam" id="PF25161"/>
    </source>
</evidence>
<accession>A0A8W8JS88</accession>
<sequence>MAASNKDFQRLKRMVKASHPYRKTVLCQLVVAVVVIYFWYSFNEGFIPWFLRRKIPVLEVSPDVSPMIYFPHANEDGNNIRWSRHVNSRRALDTAITGEIDMIQGDVILKGQDTEHQSLIPVMARLPNKDSDLTLDDWLAEVRQSYSKGIKVTLQSNDAVEITLQKLKDSRRGLRRPVWLHADILQGPHGSKPRVDMTRYFKHVNRLFPECTMSLGWTTGTHTDLSLSGYSWDNVLDIYYAVMDAELQQPIVISIRSSLIRNSIPQLKWLTDNLHASVFIWQEEGERTAAEDLMHIAYRFAPEKSYWDIHNKDLNAYLKKNRNKSSPNLSPYAKQRDTVLFRPDAWLKMGLHMEHHSILPSEEALVLQSRAVYVLTKTKYRPSKLISLNGRVQFLNRKNKDVVPNETGLSIFLRSTAYTDFDKILGIQCFLGLDGQMKISSSHLSTEFHKSMRFTPGSASCFRFSVVDTGTEVVFEVAILHDCHTLESVMPMNQVKAELRLKVPNTIGNEMNPFIVKLEDSNRVAVFDELHVKHGSFL</sequence>
<dbReference type="EnsemblMetazoa" id="G207.5">
    <property type="protein sequence ID" value="G207.5:cds"/>
    <property type="gene ID" value="G207"/>
</dbReference>
<evidence type="ECO:0000256" key="1">
    <source>
        <dbReference type="ARBA" id="ARBA00044953"/>
    </source>
</evidence>
<feature type="domain" description="Menorin-like" evidence="3">
    <location>
        <begin position="76"/>
        <end position="311"/>
    </location>
</feature>
<organism evidence="5 6">
    <name type="scientific">Magallana gigas</name>
    <name type="common">Pacific oyster</name>
    <name type="synonym">Crassostrea gigas</name>
    <dbReference type="NCBI Taxonomy" id="29159"/>
    <lineage>
        <taxon>Eukaryota</taxon>
        <taxon>Metazoa</taxon>
        <taxon>Spiralia</taxon>
        <taxon>Lophotrochozoa</taxon>
        <taxon>Mollusca</taxon>
        <taxon>Bivalvia</taxon>
        <taxon>Autobranchia</taxon>
        <taxon>Pteriomorphia</taxon>
        <taxon>Ostreida</taxon>
        <taxon>Ostreoidea</taxon>
        <taxon>Ostreidae</taxon>
        <taxon>Magallana</taxon>
    </lineage>
</organism>
<dbReference type="EnsemblMetazoa" id="G207.3">
    <property type="protein sequence ID" value="G207.3:cds"/>
    <property type="gene ID" value="G207"/>
</dbReference>
<evidence type="ECO:0000256" key="2">
    <source>
        <dbReference type="SAM" id="Phobius"/>
    </source>
</evidence>
<dbReference type="EnsemblMetazoa" id="G207.1">
    <property type="protein sequence ID" value="G207.1:cds"/>
    <property type="gene ID" value="G207"/>
</dbReference>
<dbReference type="InterPro" id="IPR019356">
    <property type="entry name" value="Menorin_dom"/>
</dbReference>
<dbReference type="GO" id="GO:0005615">
    <property type="term" value="C:extracellular space"/>
    <property type="evidence" value="ECO:0007669"/>
    <property type="project" value="TreeGrafter"/>
</dbReference>
<keyword evidence="6" id="KW-1185">Reference proteome</keyword>
<comment type="similarity">
    <text evidence="1">Belongs to the menorin family.</text>
</comment>
<dbReference type="Pfam" id="PF10223">
    <property type="entry name" value="Menorin_N"/>
    <property type="match status" value="1"/>
</dbReference>
<dbReference type="Proteomes" id="UP000005408">
    <property type="component" value="Unassembled WGS sequence"/>
</dbReference>
<dbReference type="InterPro" id="IPR057489">
    <property type="entry name" value="Menorin_C"/>
</dbReference>